<proteinExistence type="predicted"/>
<organism evidence="2 3">
    <name type="scientific">Phascolomyces articulosus</name>
    <dbReference type="NCBI Taxonomy" id="60185"/>
    <lineage>
        <taxon>Eukaryota</taxon>
        <taxon>Fungi</taxon>
        <taxon>Fungi incertae sedis</taxon>
        <taxon>Mucoromycota</taxon>
        <taxon>Mucoromycotina</taxon>
        <taxon>Mucoromycetes</taxon>
        <taxon>Mucorales</taxon>
        <taxon>Lichtheimiaceae</taxon>
        <taxon>Phascolomyces</taxon>
    </lineage>
</organism>
<comment type="caution">
    <text evidence="2">The sequence shown here is derived from an EMBL/GenBank/DDBJ whole genome shotgun (WGS) entry which is preliminary data.</text>
</comment>
<protein>
    <submittedName>
        <fullName evidence="2">Uncharacterized protein</fullName>
    </submittedName>
</protein>
<feature type="compositionally biased region" description="Basic and acidic residues" evidence="1">
    <location>
        <begin position="147"/>
        <end position="160"/>
    </location>
</feature>
<feature type="region of interest" description="Disordered" evidence="1">
    <location>
        <begin position="72"/>
        <end position="95"/>
    </location>
</feature>
<name>A0AAD5PI82_9FUNG</name>
<reference evidence="2" key="2">
    <citation type="submission" date="2023-02" db="EMBL/GenBank/DDBJ databases">
        <authorList>
            <consortium name="DOE Joint Genome Institute"/>
            <person name="Mondo S.J."/>
            <person name="Chang Y."/>
            <person name="Wang Y."/>
            <person name="Ahrendt S."/>
            <person name="Andreopoulos W."/>
            <person name="Barry K."/>
            <person name="Beard J."/>
            <person name="Benny G.L."/>
            <person name="Blankenship S."/>
            <person name="Bonito G."/>
            <person name="Cuomo C."/>
            <person name="Desiro A."/>
            <person name="Gervers K.A."/>
            <person name="Hundley H."/>
            <person name="Kuo A."/>
            <person name="LaButti K."/>
            <person name="Lang B.F."/>
            <person name="Lipzen A."/>
            <person name="O'Donnell K."/>
            <person name="Pangilinan J."/>
            <person name="Reynolds N."/>
            <person name="Sandor L."/>
            <person name="Smith M.W."/>
            <person name="Tsang A."/>
            <person name="Grigoriev I.V."/>
            <person name="Stajich J.E."/>
            <person name="Spatafora J.W."/>
        </authorList>
    </citation>
    <scope>NUCLEOTIDE SEQUENCE</scope>
    <source>
        <strain evidence="2">RSA 2281</strain>
    </source>
</reference>
<dbReference type="Proteomes" id="UP001209540">
    <property type="component" value="Unassembled WGS sequence"/>
</dbReference>
<accession>A0AAD5PI82</accession>
<evidence type="ECO:0000313" key="2">
    <source>
        <dbReference type="EMBL" id="KAI9274720.1"/>
    </source>
</evidence>
<feature type="region of interest" description="Disordered" evidence="1">
    <location>
        <begin position="116"/>
        <end position="168"/>
    </location>
</feature>
<keyword evidence="3" id="KW-1185">Reference proteome</keyword>
<feature type="compositionally biased region" description="Low complexity" evidence="1">
    <location>
        <begin position="119"/>
        <end position="138"/>
    </location>
</feature>
<evidence type="ECO:0000313" key="3">
    <source>
        <dbReference type="Proteomes" id="UP001209540"/>
    </source>
</evidence>
<reference evidence="2" key="1">
    <citation type="journal article" date="2022" name="IScience">
        <title>Evolution of zygomycete secretomes and the origins of terrestrial fungal ecologies.</title>
        <authorList>
            <person name="Chang Y."/>
            <person name="Wang Y."/>
            <person name="Mondo S."/>
            <person name="Ahrendt S."/>
            <person name="Andreopoulos W."/>
            <person name="Barry K."/>
            <person name="Beard J."/>
            <person name="Benny G.L."/>
            <person name="Blankenship S."/>
            <person name="Bonito G."/>
            <person name="Cuomo C."/>
            <person name="Desiro A."/>
            <person name="Gervers K.A."/>
            <person name="Hundley H."/>
            <person name="Kuo A."/>
            <person name="LaButti K."/>
            <person name="Lang B.F."/>
            <person name="Lipzen A."/>
            <person name="O'Donnell K."/>
            <person name="Pangilinan J."/>
            <person name="Reynolds N."/>
            <person name="Sandor L."/>
            <person name="Smith M.E."/>
            <person name="Tsang A."/>
            <person name="Grigoriev I.V."/>
            <person name="Stajich J.E."/>
            <person name="Spatafora J.W."/>
        </authorList>
    </citation>
    <scope>NUCLEOTIDE SEQUENCE</scope>
    <source>
        <strain evidence="2">RSA 2281</strain>
    </source>
</reference>
<evidence type="ECO:0000256" key="1">
    <source>
        <dbReference type="SAM" id="MobiDB-lite"/>
    </source>
</evidence>
<dbReference type="EMBL" id="JAIXMP010000004">
    <property type="protein sequence ID" value="KAI9274720.1"/>
    <property type="molecule type" value="Genomic_DNA"/>
</dbReference>
<dbReference type="AlphaFoldDB" id="A0AAD5PI82"/>
<sequence length="314" mass="34995">MQKRKSYFSTVSHENWTRDNAIKWYRREFSNKAYRAIMGFITSDLLSVIGKSRDLDEVDAAQTLLNEFRSKKSEKRARIAGNNNNNGPIHAQTYNDQRGSTNITLAKSAFVPTPVTITSSNSNGDSGSSSSSNNNAGGDPITTSGDDTGHEHDDMNDMFRDPPPSPTWSPSLYREKLFQATVLALKKGSLSLSEISKIQEFARNYKPSSAAAILDNYNAKLISSDLSELPNVMALKTTASHIMDTCSKGCWKLLKRELKGTCLLKQIIDHTVSLPSGLPSEYKVMFDNIIKKNKRMVEMKMVSCVKNRLILQLL</sequence>
<gene>
    <name evidence="2" type="ORF">BDA99DRAFT_246917</name>
</gene>